<dbReference type="GO" id="GO:0008817">
    <property type="term" value="F:corrinoid adenosyltransferase activity"/>
    <property type="evidence" value="ECO:0007669"/>
    <property type="project" value="UniProtKB-UniRule"/>
</dbReference>
<feature type="domain" description="Cob(I)alamin adenosyltransferase N-terminal" evidence="10">
    <location>
        <begin position="35"/>
        <end position="56"/>
    </location>
</feature>
<proteinExistence type="inferred from homology"/>
<evidence type="ECO:0000313" key="11">
    <source>
        <dbReference type="EMBL" id="MBO0344596.1"/>
    </source>
</evidence>
<organism evidence="11 12">
    <name type="scientific">Roseibium limicola</name>
    <dbReference type="NCBI Taxonomy" id="2816037"/>
    <lineage>
        <taxon>Bacteria</taxon>
        <taxon>Pseudomonadati</taxon>
        <taxon>Pseudomonadota</taxon>
        <taxon>Alphaproteobacteria</taxon>
        <taxon>Hyphomicrobiales</taxon>
        <taxon>Stappiaceae</taxon>
        <taxon>Roseibium</taxon>
    </lineage>
</organism>
<comment type="catalytic activity">
    <reaction evidence="6 8">
        <text>2 cob(II)yrinate a,c diamide + reduced [electron-transfer flavoprotein] + 2 ATP = 2 adenosylcob(III)yrinate a,c-diamide + 2 triphosphate + oxidized [electron-transfer flavoprotein] + 3 H(+)</text>
        <dbReference type="Rhea" id="RHEA:11528"/>
        <dbReference type="Rhea" id="RHEA-COMP:10685"/>
        <dbReference type="Rhea" id="RHEA-COMP:10686"/>
        <dbReference type="ChEBI" id="CHEBI:15378"/>
        <dbReference type="ChEBI" id="CHEBI:18036"/>
        <dbReference type="ChEBI" id="CHEBI:30616"/>
        <dbReference type="ChEBI" id="CHEBI:57692"/>
        <dbReference type="ChEBI" id="CHEBI:58307"/>
        <dbReference type="ChEBI" id="CHEBI:58503"/>
        <dbReference type="ChEBI" id="CHEBI:58537"/>
        <dbReference type="EC" id="2.5.1.17"/>
    </reaction>
</comment>
<evidence type="ECO:0000256" key="8">
    <source>
        <dbReference type="PIRNR" id="PIRNR015617"/>
    </source>
</evidence>
<comment type="function">
    <text evidence="5 8">Required for both de novo synthesis of the corrin ring for the assimilation of exogenous corrinoids. Participates in the adenosylation of a variety of incomplete and complete corrinoids.</text>
</comment>
<evidence type="ECO:0000256" key="9">
    <source>
        <dbReference type="SAM" id="MobiDB-lite"/>
    </source>
</evidence>
<comment type="subcellular location">
    <subcellularLocation>
        <location evidence="8">Cytoplasm</location>
    </subcellularLocation>
</comment>
<evidence type="ECO:0000256" key="2">
    <source>
        <dbReference type="ARBA" id="ARBA00007487"/>
    </source>
</evidence>
<dbReference type="PANTHER" id="PTHR46638:SF1">
    <property type="entry name" value="CORRINOID ADENOSYLTRANSFERASE"/>
    <property type="match status" value="1"/>
</dbReference>
<evidence type="ECO:0000256" key="3">
    <source>
        <dbReference type="ARBA" id="ARBA00012454"/>
    </source>
</evidence>
<dbReference type="NCBIfam" id="NF004637">
    <property type="entry name" value="PRK05986.1"/>
    <property type="match status" value="1"/>
</dbReference>
<dbReference type="CDD" id="cd00561">
    <property type="entry name" value="CobA_ACA"/>
    <property type="match status" value="1"/>
</dbReference>
<dbReference type="GO" id="GO:0006779">
    <property type="term" value="P:porphyrin-containing compound biosynthetic process"/>
    <property type="evidence" value="ECO:0007669"/>
    <property type="project" value="UniProtKB-UniRule"/>
</dbReference>
<feature type="region of interest" description="Disordered" evidence="9">
    <location>
        <begin position="12"/>
        <end position="51"/>
    </location>
</feature>
<dbReference type="Proteomes" id="UP000664779">
    <property type="component" value="Unassembled WGS sequence"/>
</dbReference>
<evidence type="ECO:0000256" key="4">
    <source>
        <dbReference type="ARBA" id="ARBA00023244"/>
    </source>
</evidence>
<comment type="caution">
    <text evidence="11">The sequence shown here is derived from an EMBL/GenBank/DDBJ whole genome shotgun (WGS) entry which is preliminary data.</text>
</comment>
<dbReference type="Pfam" id="PF02572">
    <property type="entry name" value="CobA_CobO_BtuR"/>
    <property type="match status" value="1"/>
</dbReference>
<keyword evidence="8" id="KW-0067">ATP-binding</keyword>
<dbReference type="InterPro" id="IPR027417">
    <property type="entry name" value="P-loop_NTPase"/>
</dbReference>
<evidence type="ECO:0000259" key="10">
    <source>
        <dbReference type="Pfam" id="PF12557"/>
    </source>
</evidence>
<dbReference type="Pfam" id="PF12557">
    <property type="entry name" value="Co_AT_N"/>
    <property type="match status" value="1"/>
</dbReference>
<keyword evidence="8" id="KW-0963">Cytoplasm</keyword>
<evidence type="ECO:0000256" key="6">
    <source>
        <dbReference type="ARBA" id="ARBA00048555"/>
    </source>
</evidence>
<gene>
    <name evidence="11" type="primary">cobO</name>
    <name evidence="11" type="ORF">J0X15_05130</name>
</gene>
<evidence type="ECO:0000256" key="7">
    <source>
        <dbReference type="ARBA" id="ARBA00048692"/>
    </source>
</evidence>
<dbReference type="InterPro" id="IPR025826">
    <property type="entry name" value="Co_AT_N_dom"/>
</dbReference>
<accession>A0A939EMK7</accession>
<dbReference type="NCBIfam" id="TIGR00708">
    <property type="entry name" value="cobA"/>
    <property type="match status" value="1"/>
</dbReference>
<dbReference type="EMBL" id="JAFLNF010000002">
    <property type="protein sequence ID" value="MBO0344596.1"/>
    <property type="molecule type" value="Genomic_DNA"/>
</dbReference>
<keyword evidence="8 11" id="KW-0808">Transferase</keyword>
<evidence type="ECO:0000256" key="1">
    <source>
        <dbReference type="ARBA" id="ARBA00005121"/>
    </source>
</evidence>
<comment type="similarity">
    <text evidence="2 8">Belongs to the Cob(I)alamin adenosyltransferase family.</text>
</comment>
<dbReference type="PIRSF" id="PIRSF015617">
    <property type="entry name" value="Adensltrnsf_CobA"/>
    <property type="match status" value="1"/>
</dbReference>
<dbReference type="EC" id="2.5.1.17" evidence="3 8"/>
<evidence type="ECO:0000313" key="12">
    <source>
        <dbReference type="Proteomes" id="UP000664779"/>
    </source>
</evidence>
<keyword evidence="8" id="KW-0547">Nucleotide-binding</keyword>
<comment type="catalytic activity">
    <reaction evidence="7 8">
        <text>2 cob(II)alamin + reduced [electron-transfer flavoprotein] + 2 ATP = 2 adenosylcob(III)alamin + 2 triphosphate + oxidized [electron-transfer flavoprotein] + 3 H(+)</text>
        <dbReference type="Rhea" id="RHEA:28671"/>
        <dbReference type="Rhea" id="RHEA-COMP:10685"/>
        <dbReference type="Rhea" id="RHEA-COMP:10686"/>
        <dbReference type="ChEBI" id="CHEBI:15378"/>
        <dbReference type="ChEBI" id="CHEBI:16304"/>
        <dbReference type="ChEBI" id="CHEBI:18036"/>
        <dbReference type="ChEBI" id="CHEBI:18408"/>
        <dbReference type="ChEBI" id="CHEBI:30616"/>
        <dbReference type="ChEBI" id="CHEBI:57692"/>
        <dbReference type="ChEBI" id="CHEBI:58307"/>
        <dbReference type="EC" id="2.5.1.17"/>
    </reaction>
</comment>
<keyword evidence="12" id="KW-1185">Reference proteome</keyword>
<dbReference type="AlphaFoldDB" id="A0A939EMK7"/>
<keyword evidence="8" id="KW-0169">Cobalamin biosynthesis</keyword>
<dbReference type="GO" id="GO:0009236">
    <property type="term" value="P:cobalamin biosynthetic process"/>
    <property type="evidence" value="ECO:0007669"/>
    <property type="project" value="UniProtKB-UniRule"/>
</dbReference>
<reference evidence="11" key="1">
    <citation type="submission" date="2021-03" db="EMBL/GenBank/DDBJ databases">
        <title>Roseibium sp. CAU 1637 isolated from Incheon.</title>
        <authorList>
            <person name="Kim W."/>
        </authorList>
    </citation>
    <scope>NUCLEOTIDE SEQUENCE</scope>
    <source>
        <strain evidence="11">CAU 1637</strain>
    </source>
</reference>
<dbReference type="GO" id="GO:0005737">
    <property type="term" value="C:cytoplasm"/>
    <property type="evidence" value="ECO:0007669"/>
    <property type="project" value="UniProtKB-SubCell"/>
</dbReference>
<dbReference type="Gene3D" id="3.40.50.300">
    <property type="entry name" value="P-loop containing nucleotide triphosphate hydrolases"/>
    <property type="match status" value="1"/>
</dbReference>
<evidence type="ECO:0000256" key="5">
    <source>
        <dbReference type="ARBA" id="ARBA00024929"/>
    </source>
</evidence>
<name>A0A939EMK7_9HYPH</name>
<keyword evidence="4 8" id="KW-0627">Porphyrin biosynthesis</keyword>
<dbReference type="PANTHER" id="PTHR46638">
    <property type="entry name" value="CORRINOID ADENOSYLTRANSFERASE"/>
    <property type="match status" value="1"/>
</dbReference>
<sequence>MDAAQEQYACSAGQLERIRPKGNPVSDKTQDLSEEELDARHAEKMRKKKAARDKIMATKTIEKGLLIVHTGKGKGKSTAGFGMVFRSLGHGHSVGVVQFVKGRLETGERMALDRFSDLVTVKRMGEGFTWETQDRQRDIAAARQAWEAAKEMITSGEHRLVLCDELNIVLRYDYIPIEEIVAFLRDEKPEDVHVVITGRNAKEELIEIADLVTDMTQIKHPFRSGVKPQEGIEF</sequence>
<comment type="pathway">
    <text evidence="1 8">Cofactor biosynthesis; adenosylcobalamin biosynthesis; adenosylcobalamin from cob(II)yrinate a,c-diamide: step 2/7.</text>
</comment>
<dbReference type="SUPFAM" id="SSF52540">
    <property type="entry name" value="P-loop containing nucleoside triphosphate hydrolases"/>
    <property type="match status" value="1"/>
</dbReference>
<dbReference type="GO" id="GO:0005524">
    <property type="term" value="F:ATP binding"/>
    <property type="evidence" value="ECO:0007669"/>
    <property type="project" value="UniProtKB-UniRule"/>
</dbReference>
<dbReference type="InterPro" id="IPR003724">
    <property type="entry name" value="CblAdoTrfase_CobA"/>
</dbReference>
<protein>
    <recommendedName>
        <fullName evidence="3 8">Corrinoid adenosyltransferase</fullName>
        <ecNumber evidence="3 8">2.5.1.17</ecNumber>
    </recommendedName>
    <alternativeName>
        <fullName evidence="8">Cob(II)alamin adenosyltransferase</fullName>
    </alternativeName>
    <alternativeName>
        <fullName evidence="8">Cob(II)yrinic acid a,c-diamide adenosyltransferase</fullName>
    </alternativeName>
</protein>